<dbReference type="EMBL" id="FXBL01000004">
    <property type="protein sequence ID" value="SMH27960.1"/>
    <property type="molecule type" value="Genomic_DNA"/>
</dbReference>
<organism evidence="1 2">
    <name type="scientific">Mesorhizobium australicum</name>
    <dbReference type="NCBI Taxonomy" id="536018"/>
    <lineage>
        <taxon>Bacteria</taxon>
        <taxon>Pseudomonadati</taxon>
        <taxon>Pseudomonadota</taxon>
        <taxon>Alphaproteobacteria</taxon>
        <taxon>Hyphomicrobiales</taxon>
        <taxon>Phyllobacteriaceae</taxon>
        <taxon>Mesorhizobium</taxon>
    </lineage>
</organism>
<dbReference type="Proteomes" id="UP000193083">
    <property type="component" value="Unassembled WGS sequence"/>
</dbReference>
<evidence type="ECO:0000313" key="1">
    <source>
        <dbReference type="EMBL" id="SMH27960.1"/>
    </source>
</evidence>
<keyword evidence="2" id="KW-1185">Reference proteome</keyword>
<protein>
    <recommendedName>
        <fullName evidence="3">Single-stranded DNA endonuclease</fullName>
    </recommendedName>
</protein>
<dbReference type="OrthoDB" id="1070337at2"/>
<name>A0A1X7MT15_9HYPH</name>
<reference evidence="1 2" key="1">
    <citation type="submission" date="2017-04" db="EMBL/GenBank/DDBJ databases">
        <authorList>
            <person name="Afonso C.L."/>
            <person name="Miller P.J."/>
            <person name="Scott M.A."/>
            <person name="Spackman E."/>
            <person name="Goraichik I."/>
            <person name="Dimitrov K.M."/>
            <person name="Suarez D.L."/>
            <person name="Swayne D.E."/>
        </authorList>
    </citation>
    <scope>NUCLEOTIDE SEQUENCE [LARGE SCALE GENOMIC DNA]</scope>
    <source>
        <strain evidence="1 2">B5P</strain>
    </source>
</reference>
<evidence type="ECO:0008006" key="3">
    <source>
        <dbReference type="Google" id="ProtNLM"/>
    </source>
</evidence>
<proteinExistence type="predicted"/>
<dbReference type="InterPro" id="IPR021341">
    <property type="entry name" value="DUF2958"/>
</dbReference>
<gene>
    <name evidence="1" type="ORF">SAMN02982922_0685</name>
</gene>
<dbReference type="Pfam" id="PF11171">
    <property type="entry name" value="DUF2958"/>
    <property type="match status" value="1"/>
</dbReference>
<sequence length="134" mass="14780">MILLPPDLRQRLLANGRQRDVDHVPVVKFFNPLGEGVWLATELDPDGDIMFGLADLGYPELGSFSLEEMESIRLPFGIGIERDLLFTGDFPISVWAEAAREAGSIRAAERILYARARSAAALNLTPPDTETQKA</sequence>
<evidence type="ECO:0000313" key="2">
    <source>
        <dbReference type="Proteomes" id="UP000193083"/>
    </source>
</evidence>
<dbReference type="RefSeq" id="WP_085462858.1">
    <property type="nucleotide sequence ID" value="NZ_FXBL01000004.1"/>
</dbReference>
<accession>A0A1X7MT15</accession>
<dbReference type="AlphaFoldDB" id="A0A1X7MT15"/>